<evidence type="ECO:0000259" key="1">
    <source>
        <dbReference type="Pfam" id="PF07603"/>
    </source>
</evidence>
<name>A0A382FZA5_9ZZZZ</name>
<reference evidence="2" key="1">
    <citation type="submission" date="2018-05" db="EMBL/GenBank/DDBJ databases">
        <authorList>
            <person name="Lanie J.A."/>
            <person name="Ng W.-L."/>
            <person name="Kazmierczak K.M."/>
            <person name="Andrzejewski T.M."/>
            <person name="Davidsen T.M."/>
            <person name="Wayne K.J."/>
            <person name="Tettelin H."/>
            <person name="Glass J.I."/>
            <person name="Rusch D."/>
            <person name="Podicherti R."/>
            <person name="Tsui H.-C.T."/>
            <person name="Winkler M.E."/>
        </authorList>
    </citation>
    <scope>NUCLEOTIDE SEQUENCE</scope>
</reference>
<dbReference type="Pfam" id="PF07603">
    <property type="entry name" value="Lcl_C"/>
    <property type="match status" value="1"/>
</dbReference>
<proteinExistence type="predicted"/>
<feature type="domain" description="Lcl C-terminal" evidence="1">
    <location>
        <begin position="38"/>
        <end position="163"/>
    </location>
</feature>
<dbReference type="InterPro" id="IPR011460">
    <property type="entry name" value="Lcl_C"/>
</dbReference>
<sequence>MTSHDVAKLFLIPNKKMIKFEGGSTLTDEKRFCDNGDGTVTDRETNLMWNQTDSYQDTSKWCNWFMAEDYIKSLNIKKFSGHTDWRMPTLEEAESLYDEDVHIRDMDRFEIFIDSAFSPGGGFTTWTSDERPHGTACIFYFRYGHANINHKEDITKDAIRAVREIR</sequence>
<protein>
    <recommendedName>
        <fullName evidence="1">Lcl C-terminal domain-containing protein</fullName>
    </recommendedName>
</protein>
<evidence type="ECO:0000313" key="2">
    <source>
        <dbReference type="EMBL" id="SVB67952.1"/>
    </source>
</evidence>
<dbReference type="AlphaFoldDB" id="A0A382FZA5"/>
<organism evidence="2">
    <name type="scientific">marine metagenome</name>
    <dbReference type="NCBI Taxonomy" id="408172"/>
    <lineage>
        <taxon>unclassified sequences</taxon>
        <taxon>metagenomes</taxon>
        <taxon>ecological metagenomes</taxon>
    </lineage>
</organism>
<dbReference type="EMBL" id="UINC01052524">
    <property type="protein sequence ID" value="SVB67952.1"/>
    <property type="molecule type" value="Genomic_DNA"/>
</dbReference>
<gene>
    <name evidence="2" type="ORF">METZ01_LOCUS220806</name>
</gene>
<accession>A0A382FZA5</accession>